<evidence type="ECO:0000256" key="3">
    <source>
        <dbReference type="ARBA" id="ARBA00023163"/>
    </source>
</evidence>
<dbReference type="Gene3D" id="1.10.10.10">
    <property type="entry name" value="Winged helix-like DNA-binding domain superfamily/Winged helix DNA-binding domain"/>
    <property type="match status" value="1"/>
</dbReference>
<dbReference type="PRINTS" id="PR00598">
    <property type="entry name" value="HTHMARR"/>
</dbReference>
<dbReference type="AlphaFoldDB" id="A0A316EWZ0"/>
<reference evidence="4 5" key="1">
    <citation type="submission" date="2018-05" db="EMBL/GenBank/DDBJ databases">
        <title>Genomic Encyclopedia of Type Strains, Phase IV (KMG-V): Genome sequencing to study the core and pangenomes of soil and plant-associated prokaryotes.</title>
        <authorList>
            <person name="Whitman W."/>
        </authorList>
    </citation>
    <scope>NUCLEOTIDE SEQUENCE [LARGE SCALE GENOMIC DNA]</scope>
    <source>
        <strain evidence="4 5">SLV-132</strain>
    </source>
</reference>
<dbReference type="SMART" id="SM00347">
    <property type="entry name" value="HTH_MARR"/>
    <property type="match status" value="1"/>
</dbReference>
<protein>
    <submittedName>
        <fullName evidence="4">MarR family transcriptional regulator</fullName>
    </submittedName>
</protein>
<accession>A0A316EWZ0</accession>
<dbReference type="SUPFAM" id="SSF46785">
    <property type="entry name" value="Winged helix' DNA-binding domain"/>
    <property type="match status" value="1"/>
</dbReference>
<evidence type="ECO:0000313" key="4">
    <source>
        <dbReference type="EMBL" id="PWK37224.1"/>
    </source>
</evidence>
<dbReference type="Pfam" id="PF01047">
    <property type="entry name" value="MarR"/>
    <property type="match status" value="1"/>
</dbReference>
<proteinExistence type="predicted"/>
<dbReference type="GO" id="GO:0003677">
    <property type="term" value="F:DNA binding"/>
    <property type="evidence" value="ECO:0007669"/>
    <property type="project" value="UniProtKB-KW"/>
</dbReference>
<dbReference type="Proteomes" id="UP000245754">
    <property type="component" value="Unassembled WGS sequence"/>
</dbReference>
<dbReference type="PANTHER" id="PTHR42756">
    <property type="entry name" value="TRANSCRIPTIONAL REGULATOR, MARR"/>
    <property type="match status" value="1"/>
</dbReference>
<keyword evidence="5" id="KW-1185">Reference proteome</keyword>
<dbReference type="OrthoDB" id="6195716at2"/>
<evidence type="ECO:0000313" key="5">
    <source>
        <dbReference type="Proteomes" id="UP000245754"/>
    </source>
</evidence>
<gene>
    <name evidence="4" type="ORF">C7419_1011106</name>
</gene>
<evidence type="ECO:0000256" key="2">
    <source>
        <dbReference type="ARBA" id="ARBA00023125"/>
    </source>
</evidence>
<keyword evidence="3" id="KW-0804">Transcription</keyword>
<dbReference type="InterPro" id="IPR036388">
    <property type="entry name" value="WH-like_DNA-bd_sf"/>
</dbReference>
<dbReference type="EMBL" id="QGGT01000001">
    <property type="protein sequence ID" value="PWK37224.1"/>
    <property type="molecule type" value="Genomic_DNA"/>
</dbReference>
<keyword evidence="2" id="KW-0238">DNA-binding</keyword>
<dbReference type="RefSeq" id="WP_109580972.1">
    <property type="nucleotide sequence ID" value="NZ_CAJPUX010000001.1"/>
</dbReference>
<evidence type="ECO:0000256" key="1">
    <source>
        <dbReference type="ARBA" id="ARBA00023015"/>
    </source>
</evidence>
<dbReference type="InterPro" id="IPR000835">
    <property type="entry name" value="HTH_MarR-typ"/>
</dbReference>
<dbReference type="PROSITE" id="PS50995">
    <property type="entry name" value="HTH_MARR_2"/>
    <property type="match status" value="1"/>
</dbReference>
<organism evidence="4 5">
    <name type="scientific">Cupriavidus plantarum</name>
    <dbReference type="NCBI Taxonomy" id="942865"/>
    <lineage>
        <taxon>Bacteria</taxon>
        <taxon>Pseudomonadati</taxon>
        <taxon>Pseudomonadota</taxon>
        <taxon>Betaproteobacteria</taxon>
        <taxon>Burkholderiales</taxon>
        <taxon>Burkholderiaceae</taxon>
        <taxon>Cupriavidus</taxon>
    </lineage>
</organism>
<comment type="caution">
    <text evidence="4">The sequence shown here is derived from an EMBL/GenBank/DDBJ whole genome shotgun (WGS) entry which is preliminary data.</text>
</comment>
<dbReference type="GeneID" id="98340262"/>
<keyword evidence="1" id="KW-0805">Transcription regulation</keyword>
<dbReference type="InterPro" id="IPR036390">
    <property type="entry name" value="WH_DNA-bd_sf"/>
</dbReference>
<name>A0A316EWZ0_9BURK</name>
<sequence length="147" mass="16800">MKHYNRDNFLLTQSIGFHLNKARNCLLMEMDCALRPLDINGQQMGILMTLMRGSASTPFEISKMLGIDSGLMTRMLDKLEEKGLLARSRSIDDRRVVNLVLTEKGKSVAEQIPEIAPEVLNERLKSFSENEFAEFGRLLQKFATRHQ</sequence>
<dbReference type="GO" id="GO:0003700">
    <property type="term" value="F:DNA-binding transcription factor activity"/>
    <property type="evidence" value="ECO:0007669"/>
    <property type="project" value="InterPro"/>
</dbReference>
<dbReference type="PANTHER" id="PTHR42756:SF1">
    <property type="entry name" value="TRANSCRIPTIONAL REPRESSOR OF EMRAB OPERON"/>
    <property type="match status" value="1"/>
</dbReference>